<name>G8JSY0_ERECY</name>
<dbReference type="AlphaFoldDB" id="G8JSY0"/>
<organism evidence="2 3">
    <name type="scientific">Eremothecium cymbalariae (strain CBS 270.75 / DBVPG 7215 / KCTC 17166 / NRRL Y-17582)</name>
    <name type="common">Yeast</name>
    <dbReference type="NCBI Taxonomy" id="931890"/>
    <lineage>
        <taxon>Eukaryota</taxon>
        <taxon>Fungi</taxon>
        <taxon>Dikarya</taxon>
        <taxon>Ascomycota</taxon>
        <taxon>Saccharomycotina</taxon>
        <taxon>Saccharomycetes</taxon>
        <taxon>Saccharomycetales</taxon>
        <taxon>Saccharomycetaceae</taxon>
        <taxon>Eremothecium</taxon>
    </lineage>
</organism>
<dbReference type="RefSeq" id="XP_003645950.1">
    <property type="nucleotide sequence ID" value="XM_003645902.1"/>
</dbReference>
<dbReference type="Proteomes" id="UP000006790">
    <property type="component" value="Chromosome 4"/>
</dbReference>
<evidence type="ECO:0000313" key="3">
    <source>
        <dbReference type="Proteomes" id="UP000006790"/>
    </source>
</evidence>
<feature type="compositionally biased region" description="Polar residues" evidence="1">
    <location>
        <begin position="132"/>
        <end position="143"/>
    </location>
</feature>
<proteinExistence type="predicted"/>
<reference evidence="3" key="1">
    <citation type="journal article" date="2012" name="G3 (Bethesda)">
        <title>Pichia sorbitophila, an interspecies yeast hybrid reveals early steps of genome resolution following polyploidization.</title>
        <authorList>
            <person name="Leh Louis V."/>
            <person name="Despons L."/>
            <person name="Friedrich A."/>
            <person name="Martin T."/>
            <person name="Durrens P."/>
            <person name="Casaregola S."/>
            <person name="Neuveglise C."/>
            <person name="Fairhead C."/>
            <person name="Marck C."/>
            <person name="Cruz J.A."/>
            <person name="Straub M.L."/>
            <person name="Kugler V."/>
            <person name="Sacerdot C."/>
            <person name="Uzunov Z."/>
            <person name="Thierry A."/>
            <person name="Weiss S."/>
            <person name="Bleykasten C."/>
            <person name="De Montigny J."/>
            <person name="Jacques N."/>
            <person name="Jung P."/>
            <person name="Lemaire M."/>
            <person name="Mallet S."/>
            <person name="Morel G."/>
            <person name="Richard G.F."/>
            <person name="Sarkar A."/>
            <person name="Savel G."/>
            <person name="Schacherer J."/>
            <person name="Seret M.L."/>
            <person name="Talla E."/>
            <person name="Samson G."/>
            <person name="Jubin C."/>
            <person name="Poulain J."/>
            <person name="Vacherie B."/>
            <person name="Barbe V."/>
            <person name="Pelletier E."/>
            <person name="Sherman D.J."/>
            <person name="Westhof E."/>
            <person name="Weissenbach J."/>
            <person name="Baret P.V."/>
            <person name="Wincker P."/>
            <person name="Gaillardin C."/>
            <person name="Dujon B."/>
            <person name="Souciet J.L."/>
        </authorList>
    </citation>
    <scope>NUCLEOTIDE SEQUENCE [LARGE SCALE GENOMIC DNA]</scope>
    <source>
        <strain evidence="3">CBS 270.75 / DBVPG 7215 / KCTC 17166 / NRRL Y-17582</strain>
    </source>
</reference>
<sequence>MSQSQTTTPRKRGRPTILKDYADPMKSPMAYSSLQVQKSNQCFNKPLMRIAGAGNTSPVKFKTPVTKNVTDLNASITFIDESSPPSSADSVGSGGKTSKFRGIVINTPKKSTASKSSGSGQESSPLTPLDNVFSSVSRAQLSSPPGIMHEDYGSPLKKRRTSVRTRPVGTTSVAANKGEADANKATSANSRTTSSAAAFKFFLSIDNEGKACISDSRVSIGTTGHGSGSASGAGTGNPLVDGCMHSCNVLGVNAATGEGWVSAPAMKFDKRRVLGLLKQMSKKSGISTAPSANPLSAFIPISSSASTSSLGSNITAASAAPITTTKMTTTNTTSNINNKKHQNKSNEVYSSDFPPCSPPPPPNSSAIPLTPRCTSVFQFKTGFTPCNISIDELLRSPQVKSAGADRFLISSVSTPAGNAATTVAAAAAMSAKQDHFVFKLSSGDPLLMNDEDSELLAHVSNDPAEMQHILNSPRRPVCFNTPPSWVNVSSPPRSSSMMKSDGQIHTSSVILSKIDEQPSTPGVPLNESAPVFQYTPIIQQAMSGAFSKQHLLPDVAHEKVQITNLSSNDKGTAPIEHDDARLALKKLIKG</sequence>
<feature type="compositionally biased region" description="Low complexity" evidence="1">
    <location>
        <begin position="328"/>
        <end position="337"/>
    </location>
</feature>
<feature type="region of interest" description="Disordered" evidence="1">
    <location>
        <begin position="328"/>
        <end position="367"/>
    </location>
</feature>
<evidence type="ECO:0000313" key="2">
    <source>
        <dbReference type="EMBL" id="AET39133.1"/>
    </source>
</evidence>
<feature type="compositionally biased region" description="Low complexity" evidence="1">
    <location>
        <begin position="109"/>
        <end position="124"/>
    </location>
</feature>
<dbReference type="OrthoDB" id="4065577at2759"/>
<keyword evidence="3" id="KW-1185">Reference proteome</keyword>
<dbReference type="EMBL" id="CP002500">
    <property type="protein sequence ID" value="AET39133.1"/>
    <property type="molecule type" value="Genomic_DNA"/>
</dbReference>
<dbReference type="STRING" id="931890.G8JSY0"/>
<dbReference type="KEGG" id="erc:Ecym_4052"/>
<feature type="region of interest" description="Disordered" evidence="1">
    <location>
        <begin position="80"/>
        <end position="187"/>
    </location>
</feature>
<evidence type="ECO:0000256" key="1">
    <source>
        <dbReference type="SAM" id="MobiDB-lite"/>
    </source>
</evidence>
<dbReference type="FunCoup" id="G8JSY0">
    <property type="interactions" value="144"/>
</dbReference>
<accession>G8JSY0</accession>
<gene>
    <name evidence="2" type="ordered locus">Ecym_4052</name>
</gene>
<dbReference type="eggNOG" id="ENOG502QUYM">
    <property type="taxonomic scope" value="Eukaryota"/>
</dbReference>
<dbReference type="InParanoid" id="G8JSY0"/>
<dbReference type="HOGENOM" id="CLU_027374_0_0_1"/>
<dbReference type="OMA" id="IECTPLI"/>
<dbReference type="GeneID" id="11472382"/>
<protein>
    <submittedName>
        <fullName evidence="2">Uncharacterized protein</fullName>
    </submittedName>
</protein>
<feature type="compositionally biased region" description="Low complexity" evidence="1">
    <location>
        <begin position="82"/>
        <end position="91"/>
    </location>
</feature>